<dbReference type="Proteomes" id="UP000294752">
    <property type="component" value="Unassembled WGS sequence"/>
</dbReference>
<dbReference type="EMBL" id="SNZV01000002">
    <property type="protein sequence ID" value="TDS16225.1"/>
    <property type="molecule type" value="Genomic_DNA"/>
</dbReference>
<sequence>MLLVAFVAISCTNLATQQADNSEMLSVEDASGVHVALSKPAERIICLYEPALDALYMLQAEKKIVGIFNDVYGSEELFPYFGSMDERIRNKELPSFGMGNMANLEQIIQAKPDLVVLYAAHEDLVHALRQAGLRVYAVKAELYDDVFKTVEDMAILTGTADSAKELVSYVKKEITAMQARVDPKQTKRRVYFAWAYGRVFATTGTNSMMHSCLEMAGVENVCPFEVDQPNISAETLIHWSPDMIVMWNDSPDVFYDKKEFTGIHAIRDKQIFNLRPMFLYNPHTLKVLATAAVINQWAYPDAQVDTRQLVTNILQTLYGKDKADRLAAYW</sequence>
<evidence type="ECO:0000313" key="2">
    <source>
        <dbReference type="EMBL" id="TDS16225.1"/>
    </source>
</evidence>
<accession>A0A4R7D8H9</accession>
<dbReference type="Gene3D" id="3.40.50.1980">
    <property type="entry name" value="Nitrogenase molybdenum iron protein domain"/>
    <property type="match status" value="2"/>
</dbReference>
<evidence type="ECO:0000313" key="3">
    <source>
        <dbReference type="Proteomes" id="UP000294752"/>
    </source>
</evidence>
<gene>
    <name evidence="2" type="ORF">B0I21_102551</name>
</gene>
<keyword evidence="3" id="KW-1185">Reference proteome</keyword>
<proteinExistence type="predicted"/>
<dbReference type="PROSITE" id="PS50983">
    <property type="entry name" value="FE_B12_PBP"/>
    <property type="match status" value="1"/>
</dbReference>
<dbReference type="PANTHER" id="PTHR30535">
    <property type="entry name" value="VITAMIN B12-BINDING PROTEIN"/>
    <property type="match status" value="1"/>
</dbReference>
<comment type="caution">
    <text evidence="2">The sequence shown here is derived from an EMBL/GenBank/DDBJ whole genome shotgun (WGS) entry which is preliminary data.</text>
</comment>
<dbReference type="Pfam" id="PF01497">
    <property type="entry name" value="Peripla_BP_2"/>
    <property type="match status" value="1"/>
</dbReference>
<dbReference type="InterPro" id="IPR002491">
    <property type="entry name" value="ABC_transptr_periplasmic_BD"/>
</dbReference>
<feature type="domain" description="Fe/B12 periplasmic-binding" evidence="1">
    <location>
        <begin position="43"/>
        <end position="302"/>
    </location>
</feature>
<protein>
    <submittedName>
        <fullName evidence="2">Iron complex transport system substrate-binding protein</fullName>
    </submittedName>
</protein>
<evidence type="ECO:0000259" key="1">
    <source>
        <dbReference type="PROSITE" id="PS50983"/>
    </source>
</evidence>
<name>A0A4R7D8H9_9SPHI</name>
<dbReference type="AlphaFoldDB" id="A0A4R7D8H9"/>
<dbReference type="PANTHER" id="PTHR30535:SF34">
    <property type="entry name" value="MOLYBDATE-BINDING PROTEIN MOLA"/>
    <property type="match status" value="1"/>
</dbReference>
<reference evidence="2 3" key="1">
    <citation type="submission" date="2019-03" db="EMBL/GenBank/DDBJ databases">
        <title>Genomic Encyclopedia of Type Strains, Phase III (KMG-III): the genomes of soil and plant-associated and newly described type strains.</title>
        <authorList>
            <person name="Whitman W."/>
        </authorList>
    </citation>
    <scope>NUCLEOTIDE SEQUENCE [LARGE SCALE GENOMIC DNA]</scope>
    <source>
        <strain evidence="2 3">CGMCC 1.12801</strain>
    </source>
</reference>
<dbReference type="SUPFAM" id="SSF53807">
    <property type="entry name" value="Helical backbone' metal receptor"/>
    <property type="match status" value="1"/>
</dbReference>
<organism evidence="2 3">
    <name type="scientific">Sphingobacterium paludis</name>
    <dbReference type="NCBI Taxonomy" id="1476465"/>
    <lineage>
        <taxon>Bacteria</taxon>
        <taxon>Pseudomonadati</taxon>
        <taxon>Bacteroidota</taxon>
        <taxon>Sphingobacteriia</taxon>
        <taxon>Sphingobacteriales</taxon>
        <taxon>Sphingobacteriaceae</taxon>
        <taxon>Sphingobacterium</taxon>
    </lineage>
</organism>
<dbReference type="InterPro" id="IPR050902">
    <property type="entry name" value="ABC_Transporter_SBP"/>
</dbReference>